<keyword evidence="5" id="KW-0255">Endonuclease</keyword>
<dbReference type="Pfam" id="PF00078">
    <property type="entry name" value="RVT_1"/>
    <property type="match status" value="1"/>
</dbReference>
<dbReference type="InterPro" id="IPR001969">
    <property type="entry name" value="Aspartic_peptidase_AS"/>
</dbReference>
<dbReference type="GO" id="GO:0004519">
    <property type="term" value="F:endonuclease activity"/>
    <property type="evidence" value="ECO:0007669"/>
    <property type="project" value="UniProtKB-KW"/>
</dbReference>
<keyword evidence="8" id="KW-0694">RNA-binding</keyword>
<keyword evidence="3" id="KW-0548">Nucleotidyltransferase</keyword>
<dbReference type="InterPro" id="IPR041577">
    <property type="entry name" value="RT_RNaseH_2"/>
</dbReference>
<evidence type="ECO:0000256" key="1">
    <source>
        <dbReference type="ARBA" id="ARBA00012493"/>
    </source>
</evidence>
<evidence type="ECO:0000256" key="8">
    <source>
        <dbReference type="ARBA" id="ARBA00022884"/>
    </source>
</evidence>
<dbReference type="PROSITE" id="PS50878">
    <property type="entry name" value="RT_POL"/>
    <property type="match status" value="1"/>
</dbReference>
<evidence type="ECO:0000256" key="7">
    <source>
        <dbReference type="ARBA" id="ARBA00022842"/>
    </source>
</evidence>
<dbReference type="InterPro" id="IPR000477">
    <property type="entry name" value="RT_dom"/>
</dbReference>
<evidence type="ECO:0000259" key="13">
    <source>
        <dbReference type="PROSITE" id="PS50994"/>
    </source>
</evidence>
<name>A0A6V7YB07_MELEN</name>
<dbReference type="PROSITE" id="PS00141">
    <property type="entry name" value="ASP_PROTEASE"/>
    <property type="match status" value="1"/>
</dbReference>
<organism evidence="14 15">
    <name type="scientific">Meloidogyne enterolobii</name>
    <name type="common">Root-knot nematode worm</name>
    <name type="synonym">Meloidogyne mayaguensis</name>
    <dbReference type="NCBI Taxonomy" id="390850"/>
    <lineage>
        <taxon>Eukaryota</taxon>
        <taxon>Metazoa</taxon>
        <taxon>Ecdysozoa</taxon>
        <taxon>Nematoda</taxon>
        <taxon>Chromadorea</taxon>
        <taxon>Rhabditida</taxon>
        <taxon>Tylenchina</taxon>
        <taxon>Tylenchomorpha</taxon>
        <taxon>Tylenchoidea</taxon>
        <taxon>Meloidogynidae</taxon>
        <taxon>Meloidogyninae</taxon>
        <taxon>Meloidogyne</taxon>
    </lineage>
</organism>
<evidence type="ECO:0000256" key="2">
    <source>
        <dbReference type="ARBA" id="ARBA00022679"/>
    </source>
</evidence>
<dbReference type="CDD" id="cd09274">
    <property type="entry name" value="RNase_HI_RT_Ty3"/>
    <property type="match status" value="1"/>
</dbReference>
<dbReference type="Gene3D" id="2.40.70.10">
    <property type="entry name" value="Acid Proteases"/>
    <property type="match status" value="1"/>
</dbReference>
<dbReference type="Pfam" id="PF17921">
    <property type="entry name" value="Integrase_H2C2"/>
    <property type="match status" value="1"/>
</dbReference>
<proteinExistence type="predicted"/>
<feature type="domain" description="Reverse transcriptase" evidence="12">
    <location>
        <begin position="364"/>
        <end position="542"/>
    </location>
</feature>
<protein>
    <recommendedName>
        <fullName evidence="1">RNA-directed DNA polymerase</fullName>
        <ecNumber evidence="1">2.7.7.49</ecNumber>
    </recommendedName>
</protein>
<dbReference type="Gene3D" id="3.30.70.270">
    <property type="match status" value="2"/>
</dbReference>
<dbReference type="GO" id="GO:0004190">
    <property type="term" value="F:aspartic-type endopeptidase activity"/>
    <property type="evidence" value="ECO:0007669"/>
    <property type="project" value="InterPro"/>
</dbReference>
<dbReference type="Pfam" id="PF00665">
    <property type="entry name" value="rve"/>
    <property type="match status" value="1"/>
</dbReference>
<dbReference type="FunFam" id="3.30.420.10:FF:000032">
    <property type="entry name" value="Retrovirus-related Pol polyprotein from transposon 297-like Protein"/>
    <property type="match status" value="1"/>
</dbReference>
<reference evidence="14 15" key="1">
    <citation type="submission" date="2020-08" db="EMBL/GenBank/DDBJ databases">
        <authorList>
            <person name="Koutsovoulos G."/>
            <person name="Danchin GJ E."/>
        </authorList>
    </citation>
    <scope>NUCLEOTIDE SEQUENCE [LARGE SCALE GENOMIC DNA]</scope>
</reference>
<dbReference type="GO" id="GO:0015074">
    <property type="term" value="P:DNA integration"/>
    <property type="evidence" value="ECO:0007669"/>
    <property type="project" value="UniProtKB-KW"/>
</dbReference>
<keyword evidence="11" id="KW-0511">Multifunctional enzyme</keyword>
<dbReference type="Gene3D" id="3.30.420.10">
    <property type="entry name" value="Ribonuclease H-like superfamily/Ribonuclease H"/>
    <property type="match status" value="1"/>
</dbReference>
<dbReference type="Gene3D" id="1.10.340.70">
    <property type="match status" value="1"/>
</dbReference>
<evidence type="ECO:0000256" key="3">
    <source>
        <dbReference type="ARBA" id="ARBA00022695"/>
    </source>
</evidence>
<keyword evidence="7" id="KW-0460">Magnesium</keyword>
<dbReference type="InterPro" id="IPR041588">
    <property type="entry name" value="Integrase_H2C2"/>
</dbReference>
<dbReference type="OrthoDB" id="5868531at2759"/>
<gene>
    <name evidence="14" type="ORF">MENT_LOCUS62763</name>
</gene>
<dbReference type="Pfam" id="PF17919">
    <property type="entry name" value="RT_RNaseH_2"/>
    <property type="match status" value="1"/>
</dbReference>
<comment type="caution">
    <text evidence="14">The sequence shown here is derived from an EMBL/GenBank/DDBJ whole genome shotgun (WGS) entry which is preliminary data.</text>
</comment>
<evidence type="ECO:0000256" key="6">
    <source>
        <dbReference type="ARBA" id="ARBA00022801"/>
    </source>
</evidence>
<dbReference type="SUPFAM" id="SSF53098">
    <property type="entry name" value="Ribonuclease H-like"/>
    <property type="match status" value="1"/>
</dbReference>
<dbReference type="SUPFAM" id="SSF50630">
    <property type="entry name" value="Acid proteases"/>
    <property type="match status" value="1"/>
</dbReference>
<dbReference type="InterPro" id="IPR021109">
    <property type="entry name" value="Peptidase_aspartic_dom_sf"/>
</dbReference>
<dbReference type="PANTHER" id="PTHR37984:SF5">
    <property type="entry name" value="PROTEIN NYNRIN-LIKE"/>
    <property type="match status" value="1"/>
</dbReference>
<dbReference type="FunFam" id="1.10.340.70:FF:000001">
    <property type="entry name" value="Retrovirus-related Pol polyprotein from transposon gypsy-like Protein"/>
    <property type="match status" value="1"/>
</dbReference>
<keyword evidence="6" id="KW-0378">Hydrolase</keyword>
<dbReference type="GO" id="GO:0042575">
    <property type="term" value="C:DNA polymerase complex"/>
    <property type="evidence" value="ECO:0007669"/>
    <property type="project" value="UniProtKB-ARBA"/>
</dbReference>
<evidence type="ECO:0000256" key="11">
    <source>
        <dbReference type="ARBA" id="ARBA00023268"/>
    </source>
</evidence>
<dbReference type="Pfam" id="PF13975">
    <property type="entry name" value="gag-asp_proteas"/>
    <property type="match status" value="1"/>
</dbReference>
<dbReference type="CDD" id="cd00303">
    <property type="entry name" value="retropepsin_like"/>
    <property type="match status" value="1"/>
</dbReference>
<evidence type="ECO:0000256" key="10">
    <source>
        <dbReference type="ARBA" id="ARBA00022918"/>
    </source>
</evidence>
<dbReference type="EC" id="2.7.7.49" evidence="1"/>
<keyword evidence="9" id="KW-0229">DNA integration</keyword>
<dbReference type="InterPro" id="IPR012337">
    <property type="entry name" value="RNaseH-like_sf"/>
</dbReference>
<evidence type="ECO:0000256" key="4">
    <source>
        <dbReference type="ARBA" id="ARBA00022722"/>
    </source>
</evidence>
<dbReference type="Gene3D" id="3.10.10.10">
    <property type="entry name" value="HIV Type 1 Reverse Transcriptase, subunit A, domain 1"/>
    <property type="match status" value="1"/>
</dbReference>
<dbReference type="Proteomes" id="UP000580250">
    <property type="component" value="Unassembled WGS sequence"/>
</dbReference>
<evidence type="ECO:0000256" key="9">
    <source>
        <dbReference type="ARBA" id="ARBA00022908"/>
    </source>
</evidence>
<dbReference type="AlphaFoldDB" id="A0A6V7YB07"/>
<dbReference type="SUPFAM" id="SSF56672">
    <property type="entry name" value="DNA/RNA polymerases"/>
    <property type="match status" value="1"/>
</dbReference>
<dbReference type="InterPro" id="IPR050951">
    <property type="entry name" value="Retrovirus_Pol_polyprotein"/>
</dbReference>
<dbReference type="PROSITE" id="PS50994">
    <property type="entry name" value="INTEGRASE"/>
    <property type="match status" value="1"/>
</dbReference>
<dbReference type="FunFam" id="3.30.70.270:FF:000020">
    <property type="entry name" value="Transposon Tf2-6 polyprotein-like Protein"/>
    <property type="match status" value="1"/>
</dbReference>
<evidence type="ECO:0000256" key="5">
    <source>
        <dbReference type="ARBA" id="ARBA00022759"/>
    </source>
</evidence>
<dbReference type="PANTHER" id="PTHR37984">
    <property type="entry name" value="PROTEIN CBG26694"/>
    <property type="match status" value="1"/>
</dbReference>
<keyword evidence="2" id="KW-0808">Transferase</keyword>
<dbReference type="CDD" id="cd01647">
    <property type="entry name" value="RT_LTR"/>
    <property type="match status" value="1"/>
</dbReference>
<keyword evidence="10" id="KW-0695">RNA-directed DNA polymerase</keyword>
<dbReference type="FunFam" id="3.10.20.370:FF:000001">
    <property type="entry name" value="Retrovirus-related Pol polyprotein from transposon 17.6-like protein"/>
    <property type="match status" value="1"/>
</dbReference>
<dbReference type="InterPro" id="IPR043128">
    <property type="entry name" value="Rev_trsase/Diguanyl_cyclase"/>
</dbReference>
<sequence length="1234" mass="142166">MYSTENFSNSQNHILPVILMKINGKNIRALFDSGASVSYLRESVMNSYGLTPLQNINLPKAKAANQSTFKFITQCRAIINIGNIKFIYYFYVTVDNNCPYPCLIGADFMKKLNELGNNISLEFHRNKILIGESEIPLVAFIATQQNTGENKYIKNNNSNFTAVIAPTEIILEPRTDNLIIGTTEYECPSQLYITHPPTHFSSEFFLVGRTIVKPGPLKFIKLRIMNPSQIEIKIKPGEVIAFLESINDQDEIINIKFKNEFNENDQNNISQYKPIYSCQTNLLIDHEFLKGINLEKSILSIQSKEKLKEIICKYKHVFTEKSDYKGSIKHDINLEPGKGPIASRQYRVPMTMKEEIKKQVEQMLKDGIIEHSNSQFASPVVLVKKKDGSMRFAIDYRKLNSITIKQVYHLPLINEIREEVSGKKIFTSFDFKSGFHQLPMNPEHKERTAFSCWMGLFQFIKVPFGLCGAPSTFMRAMNELKKYISSSFLIYIDDVILSSNNEIDHLIDIEQFLSVISNFGMRLKLDKCEFGLSEIKYLGFFISEKGIRPDPKDLESIDKINPPTNLKELRAFLGAVNYFRRFIPECAKILGPLYELTKENNFKSSKDWNEEEWEAFKLIKNKLKTPPVLAPPNPKESYIIETDASIRGIGAVLIQNKHPVAYFSRTLKDTEKRYHINELEALAIEQALKEFSIYILGTGTTIIKTDNSPICAILTRKDLTGRLARFQLAIQSYDIKIIHRSGKSNQFADYLSRHVNVVTRSKARANYISSSESEDENYNNTNKSSNNSKISLDKIINLQKMCPELLKIISALKGYFPQNKKIKEQLEENIKNYSLINGALHYIDTNGTARLVIPYIMRENILKIMHSDPGTGGHLGVTKTVEKMKLRFYWENMREDIKQYIKTCDSCQRVKDEFHPKHEELFPIKKPNLPFEHIHIDIIGPIVTSNKGSKYILSMIDSFSKYLICCPLKEQKATIIVKVIIDKLITKYGVPKFITSDQGRNFTSQVMKDISKIFGFEQIFTVSYHQSANGQVERSNRIIKSILTHYVDKEGRTWEEYLQLATMSYNSAIHESTKMSPFKILFGREMRLPIDTLLNIGENEPENEDNTFFKESLENKFKSIWNEISLNIEKAQEKQKKYFDTKVNPSNYKLGDLVMKIVEVPAHKFANKYEGPFEIISINHPNIILKENDTKIIETHMDKIKLYNNKLALPLREPSLKIKFKDKNIEIEKESEME</sequence>
<evidence type="ECO:0000313" key="15">
    <source>
        <dbReference type="Proteomes" id="UP000580250"/>
    </source>
</evidence>
<dbReference type="GO" id="GO:0003723">
    <property type="term" value="F:RNA binding"/>
    <property type="evidence" value="ECO:0007669"/>
    <property type="project" value="UniProtKB-KW"/>
</dbReference>
<dbReference type="EMBL" id="CAJEWN010003829">
    <property type="protein sequence ID" value="CAD2208694.1"/>
    <property type="molecule type" value="Genomic_DNA"/>
</dbReference>
<feature type="domain" description="Integrase catalytic" evidence="13">
    <location>
        <begin position="926"/>
        <end position="1085"/>
    </location>
</feature>
<dbReference type="GO" id="GO:0003964">
    <property type="term" value="F:RNA-directed DNA polymerase activity"/>
    <property type="evidence" value="ECO:0007669"/>
    <property type="project" value="UniProtKB-KW"/>
</dbReference>
<evidence type="ECO:0000313" key="14">
    <source>
        <dbReference type="EMBL" id="CAD2208694.1"/>
    </source>
</evidence>
<keyword evidence="4" id="KW-0540">Nuclease</keyword>
<accession>A0A6V7YB07</accession>
<evidence type="ECO:0000259" key="12">
    <source>
        <dbReference type="PROSITE" id="PS50878"/>
    </source>
</evidence>
<dbReference type="GO" id="GO:0006508">
    <property type="term" value="P:proteolysis"/>
    <property type="evidence" value="ECO:0007669"/>
    <property type="project" value="InterPro"/>
</dbReference>
<dbReference type="InterPro" id="IPR043502">
    <property type="entry name" value="DNA/RNA_pol_sf"/>
</dbReference>
<dbReference type="InterPro" id="IPR001584">
    <property type="entry name" value="Integrase_cat-core"/>
</dbReference>
<dbReference type="InterPro" id="IPR036397">
    <property type="entry name" value="RNaseH_sf"/>
</dbReference>